<dbReference type="GO" id="GO:0008270">
    <property type="term" value="F:zinc ion binding"/>
    <property type="evidence" value="ECO:0007669"/>
    <property type="project" value="InterPro"/>
</dbReference>
<dbReference type="Proteomes" id="UP001199106">
    <property type="component" value="Unassembled WGS sequence"/>
</dbReference>
<dbReference type="Pfam" id="PF04082">
    <property type="entry name" value="Fungal_trans"/>
    <property type="match status" value="1"/>
</dbReference>
<dbReference type="EMBL" id="JAANER010000001">
    <property type="protein sequence ID" value="KAG9195049.1"/>
    <property type="molecule type" value="Genomic_DNA"/>
</dbReference>
<keyword evidence="1" id="KW-0539">Nucleus</keyword>
<sequence>MASIFRSILQQALPASSDPVVQTSVNQAPICTPSAAQWFPLDDATAASEPALLLCEPSNSPPRQHISWVDDEQLVNLYYLNFHPSHPILLPRDMYWQQEYPRYLKAIVQFIGGHFSHTASLDDLRGSVTREFDQNHKDTVEMVQAGLLYTIIIFAQNSSEQGQIMLDTTIEVALRLGMHQRDFVTTHAGVLTVLEESIRRTWYELYVMDGCIAALLRKSTFKTNTVNADVLLPCDDFTYEAGMCFMPATMADFHGNVFAEEEKVFSSFCYRIEAVRLLGRVLTITGKHGVDRDLVQAVDNALAAFLYHLPRSKSEAEISNTFGDLDELMLQAHTIIQWSTILLHYPRGDLISPELLTHDVLGANCTKLLCPCNRQHIHSVKAIEASKIISMLAALRSTTQRHTPLFVYPLALAAVVQLSIGAMHDKSSRRCLDQHSDRVKLLLGVLKSMSRQWPAAGIVLPA</sequence>
<evidence type="ECO:0000256" key="1">
    <source>
        <dbReference type="ARBA" id="ARBA00023242"/>
    </source>
</evidence>
<keyword evidence="4" id="KW-1185">Reference proteome</keyword>
<protein>
    <recommendedName>
        <fullName evidence="2">Xylanolytic transcriptional activator regulatory domain-containing protein</fullName>
    </recommendedName>
</protein>
<proteinExistence type="predicted"/>
<evidence type="ECO:0000313" key="3">
    <source>
        <dbReference type="EMBL" id="KAG9195049.1"/>
    </source>
</evidence>
<evidence type="ECO:0000259" key="2">
    <source>
        <dbReference type="Pfam" id="PF04082"/>
    </source>
</evidence>
<dbReference type="PANTHER" id="PTHR47431">
    <property type="entry name" value="ZN(II)2CYS6 TRANSCRIPTION FACTOR (EUROFUNG)-RELATED"/>
    <property type="match status" value="1"/>
</dbReference>
<dbReference type="CDD" id="cd12148">
    <property type="entry name" value="fungal_TF_MHR"/>
    <property type="match status" value="1"/>
</dbReference>
<dbReference type="PANTHER" id="PTHR47431:SF2">
    <property type="entry name" value="ZN(II)2CYS6 TRANSCRIPTION FACTOR (EUROFUNG)"/>
    <property type="match status" value="1"/>
</dbReference>
<reference evidence="3" key="1">
    <citation type="submission" date="2021-07" db="EMBL/GenBank/DDBJ databases">
        <title>Genome Resource of American Ginseng Black Spot Pathogen Alternaria panax.</title>
        <authorList>
            <person name="Qiu C."/>
            <person name="Wang W."/>
            <person name="Liu Z."/>
        </authorList>
    </citation>
    <scope>NUCLEOTIDE SEQUENCE</scope>
    <source>
        <strain evidence="3">BNCC115425</strain>
    </source>
</reference>
<name>A0AAD4IIP4_9PLEO</name>
<comment type="caution">
    <text evidence="3">The sequence shown here is derived from an EMBL/GenBank/DDBJ whole genome shotgun (WGS) entry which is preliminary data.</text>
</comment>
<organism evidence="3 4">
    <name type="scientific">Alternaria panax</name>
    <dbReference type="NCBI Taxonomy" id="48097"/>
    <lineage>
        <taxon>Eukaryota</taxon>
        <taxon>Fungi</taxon>
        <taxon>Dikarya</taxon>
        <taxon>Ascomycota</taxon>
        <taxon>Pezizomycotina</taxon>
        <taxon>Dothideomycetes</taxon>
        <taxon>Pleosporomycetidae</taxon>
        <taxon>Pleosporales</taxon>
        <taxon>Pleosporineae</taxon>
        <taxon>Pleosporaceae</taxon>
        <taxon>Alternaria</taxon>
        <taxon>Alternaria sect. Panax</taxon>
    </lineage>
</organism>
<dbReference type="GO" id="GO:0003677">
    <property type="term" value="F:DNA binding"/>
    <property type="evidence" value="ECO:0007669"/>
    <property type="project" value="InterPro"/>
</dbReference>
<accession>A0AAD4IIP4</accession>
<dbReference type="InterPro" id="IPR007219">
    <property type="entry name" value="XnlR_reg_dom"/>
</dbReference>
<dbReference type="AlphaFoldDB" id="A0AAD4IIP4"/>
<feature type="domain" description="Xylanolytic transcriptional activator regulatory" evidence="2">
    <location>
        <begin position="76"/>
        <end position="239"/>
    </location>
</feature>
<dbReference type="GO" id="GO:0006351">
    <property type="term" value="P:DNA-templated transcription"/>
    <property type="evidence" value="ECO:0007669"/>
    <property type="project" value="InterPro"/>
</dbReference>
<gene>
    <name evidence="3" type="ORF">G6011_00169</name>
</gene>
<evidence type="ECO:0000313" key="4">
    <source>
        <dbReference type="Proteomes" id="UP001199106"/>
    </source>
</evidence>